<keyword evidence="6" id="KW-0460">Magnesium</keyword>
<keyword evidence="10" id="KW-1185">Reference proteome</keyword>
<dbReference type="PANTHER" id="PTHR33653">
    <property type="entry name" value="RIBONUCLEASE VAPC2"/>
    <property type="match status" value="1"/>
</dbReference>
<dbReference type="RefSeq" id="WP_114983543.1">
    <property type="nucleotide sequence ID" value="NZ_CP027806.1"/>
</dbReference>
<organism evidence="9 10">
    <name type="scientific">Cyclonatronum proteinivorum</name>
    <dbReference type="NCBI Taxonomy" id="1457365"/>
    <lineage>
        <taxon>Bacteria</taxon>
        <taxon>Pseudomonadati</taxon>
        <taxon>Balneolota</taxon>
        <taxon>Balneolia</taxon>
        <taxon>Balneolales</taxon>
        <taxon>Cyclonatronaceae</taxon>
        <taxon>Cyclonatronum</taxon>
    </lineage>
</organism>
<evidence type="ECO:0000256" key="3">
    <source>
        <dbReference type="ARBA" id="ARBA00022722"/>
    </source>
</evidence>
<evidence type="ECO:0000256" key="5">
    <source>
        <dbReference type="ARBA" id="ARBA00022801"/>
    </source>
</evidence>
<dbReference type="OrthoDB" id="9815354at2"/>
<evidence type="ECO:0000256" key="7">
    <source>
        <dbReference type="ARBA" id="ARBA00038093"/>
    </source>
</evidence>
<sequence>MNYLIDTCCISELIKPAPDEKVINWFNAQNENSLFLSVITFGELNKGIEKLPDSKRKSQLIKWIQFDLLLRFRNRIIGINLEVANEWGKVLASSEKVGRPLPAIDTLIAVSAIINGMTVVTRNIKDIEGTGAALINPWST</sequence>
<keyword evidence="2" id="KW-1277">Toxin-antitoxin system</keyword>
<dbReference type="GO" id="GO:0046872">
    <property type="term" value="F:metal ion binding"/>
    <property type="evidence" value="ECO:0007669"/>
    <property type="project" value="UniProtKB-KW"/>
</dbReference>
<dbReference type="AlphaFoldDB" id="A0A345UIF4"/>
<dbReference type="GO" id="GO:0004518">
    <property type="term" value="F:nuclease activity"/>
    <property type="evidence" value="ECO:0007669"/>
    <property type="project" value="UniProtKB-KW"/>
</dbReference>
<reference evidence="9 10" key="1">
    <citation type="submission" date="2018-03" db="EMBL/GenBank/DDBJ databases">
        <title>Phenotypic and genomic properties of Cyclonatronum proteinivorum gen. nov., sp. nov., a haloalkaliphilic bacteroidete from soda lakes possessing Na+-translocating rhodopsin.</title>
        <authorList>
            <person name="Toshchakov S.V."/>
            <person name="Korzhenkov A."/>
            <person name="Samarov N.I."/>
            <person name="Kublanov I.V."/>
            <person name="Muntyan M.S."/>
            <person name="Sorokin D.Y."/>
        </authorList>
    </citation>
    <scope>NUCLEOTIDE SEQUENCE [LARGE SCALE GENOMIC DNA]</scope>
    <source>
        <strain evidence="9 10">Omega</strain>
    </source>
</reference>
<dbReference type="SUPFAM" id="SSF88723">
    <property type="entry name" value="PIN domain-like"/>
    <property type="match status" value="1"/>
</dbReference>
<evidence type="ECO:0000313" key="10">
    <source>
        <dbReference type="Proteomes" id="UP000254808"/>
    </source>
</evidence>
<dbReference type="GO" id="GO:0016787">
    <property type="term" value="F:hydrolase activity"/>
    <property type="evidence" value="ECO:0007669"/>
    <property type="project" value="UniProtKB-KW"/>
</dbReference>
<dbReference type="PANTHER" id="PTHR33653:SF1">
    <property type="entry name" value="RIBONUCLEASE VAPC2"/>
    <property type="match status" value="1"/>
</dbReference>
<evidence type="ECO:0000256" key="6">
    <source>
        <dbReference type="ARBA" id="ARBA00022842"/>
    </source>
</evidence>
<comment type="cofactor">
    <cofactor evidence="1">
        <name>Mg(2+)</name>
        <dbReference type="ChEBI" id="CHEBI:18420"/>
    </cofactor>
</comment>
<accession>A0A345UIF4</accession>
<dbReference type="Proteomes" id="UP000254808">
    <property type="component" value="Chromosome"/>
</dbReference>
<evidence type="ECO:0000256" key="2">
    <source>
        <dbReference type="ARBA" id="ARBA00022649"/>
    </source>
</evidence>
<keyword evidence="4" id="KW-0479">Metal-binding</keyword>
<dbReference type="InterPro" id="IPR029060">
    <property type="entry name" value="PIN-like_dom_sf"/>
</dbReference>
<dbReference type="EMBL" id="CP027806">
    <property type="protein sequence ID" value="AXJ00256.1"/>
    <property type="molecule type" value="Genomic_DNA"/>
</dbReference>
<comment type="similarity">
    <text evidence="7">Belongs to the PINc/VapC protein family.</text>
</comment>
<name>A0A345UIF4_9BACT</name>
<proteinExistence type="inferred from homology"/>
<evidence type="ECO:0000259" key="8">
    <source>
        <dbReference type="Pfam" id="PF01850"/>
    </source>
</evidence>
<dbReference type="InterPro" id="IPR002716">
    <property type="entry name" value="PIN_dom"/>
</dbReference>
<evidence type="ECO:0000313" key="9">
    <source>
        <dbReference type="EMBL" id="AXJ00256.1"/>
    </source>
</evidence>
<keyword evidence="3" id="KW-0540">Nuclease</keyword>
<dbReference type="CDD" id="cd18746">
    <property type="entry name" value="PIN_VapC4-5_FitB-like"/>
    <property type="match status" value="1"/>
</dbReference>
<protein>
    <recommendedName>
        <fullName evidence="8">PIN domain-containing protein</fullName>
    </recommendedName>
</protein>
<evidence type="ECO:0000256" key="4">
    <source>
        <dbReference type="ARBA" id="ARBA00022723"/>
    </source>
</evidence>
<dbReference type="KEGG" id="cprv:CYPRO_0979"/>
<dbReference type="InterPro" id="IPR050556">
    <property type="entry name" value="Type_II_TA_system_RNase"/>
</dbReference>
<dbReference type="Pfam" id="PF01850">
    <property type="entry name" value="PIN"/>
    <property type="match status" value="1"/>
</dbReference>
<gene>
    <name evidence="9" type="ORF">CYPRO_0979</name>
</gene>
<feature type="domain" description="PIN" evidence="8">
    <location>
        <begin position="3"/>
        <end position="123"/>
    </location>
</feature>
<keyword evidence="5" id="KW-0378">Hydrolase</keyword>
<evidence type="ECO:0000256" key="1">
    <source>
        <dbReference type="ARBA" id="ARBA00001946"/>
    </source>
</evidence>
<dbReference type="Gene3D" id="3.40.50.1010">
    <property type="entry name" value="5'-nuclease"/>
    <property type="match status" value="1"/>
</dbReference>